<protein>
    <submittedName>
        <fullName evidence="1">Uncharacterized protein</fullName>
    </submittedName>
</protein>
<reference evidence="1" key="2">
    <citation type="journal article" date="2015" name="Fish Shellfish Immunol.">
        <title>Early steps in the European eel (Anguilla anguilla)-Vibrio vulnificus interaction in the gills: Role of the RtxA13 toxin.</title>
        <authorList>
            <person name="Callol A."/>
            <person name="Pajuelo D."/>
            <person name="Ebbesson L."/>
            <person name="Teles M."/>
            <person name="MacKenzie S."/>
            <person name="Amaro C."/>
        </authorList>
    </citation>
    <scope>NUCLEOTIDE SEQUENCE</scope>
</reference>
<organism evidence="1">
    <name type="scientific">Anguilla anguilla</name>
    <name type="common">European freshwater eel</name>
    <name type="synonym">Muraena anguilla</name>
    <dbReference type="NCBI Taxonomy" id="7936"/>
    <lineage>
        <taxon>Eukaryota</taxon>
        <taxon>Metazoa</taxon>
        <taxon>Chordata</taxon>
        <taxon>Craniata</taxon>
        <taxon>Vertebrata</taxon>
        <taxon>Euteleostomi</taxon>
        <taxon>Actinopterygii</taxon>
        <taxon>Neopterygii</taxon>
        <taxon>Teleostei</taxon>
        <taxon>Anguilliformes</taxon>
        <taxon>Anguillidae</taxon>
        <taxon>Anguilla</taxon>
    </lineage>
</organism>
<proteinExistence type="predicted"/>
<sequence length="42" mass="4959">MFKTQMFSFYRSKRHICTVIESGNALVTSVLSDFIWLQMLTQ</sequence>
<reference evidence="1" key="1">
    <citation type="submission" date="2014-11" db="EMBL/GenBank/DDBJ databases">
        <authorList>
            <person name="Amaro Gonzalez C."/>
        </authorList>
    </citation>
    <scope>NUCLEOTIDE SEQUENCE</scope>
</reference>
<accession>A0A0E9UQT7</accession>
<dbReference type="EMBL" id="GBXM01040456">
    <property type="protein sequence ID" value="JAH68121.1"/>
    <property type="molecule type" value="Transcribed_RNA"/>
</dbReference>
<evidence type="ECO:0000313" key="1">
    <source>
        <dbReference type="EMBL" id="JAH68121.1"/>
    </source>
</evidence>
<dbReference type="AlphaFoldDB" id="A0A0E9UQT7"/>
<name>A0A0E9UQT7_ANGAN</name>